<dbReference type="InterPro" id="IPR014729">
    <property type="entry name" value="Rossmann-like_a/b/a_fold"/>
</dbReference>
<evidence type="ECO:0000313" key="6">
    <source>
        <dbReference type="Proteomes" id="UP000053060"/>
    </source>
</evidence>
<dbReference type="Pfam" id="PF00582">
    <property type="entry name" value="Usp"/>
    <property type="match status" value="2"/>
</dbReference>
<dbReference type="PANTHER" id="PTHR46268">
    <property type="entry name" value="STRESS RESPONSE PROTEIN NHAX"/>
    <property type="match status" value="1"/>
</dbReference>
<dbReference type="RefSeq" id="WP_060652991.1">
    <property type="nucleotide sequence ID" value="NZ_AZXY01000008.1"/>
</dbReference>
<evidence type="ECO:0000256" key="1">
    <source>
        <dbReference type="ARBA" id="ARBA00008791"/>
    </source>
</evidence>
<evidence type="ECO:0000259" key="4">
    <source>
        <dbReference type="Pfam" id="PF00582"/>
    </source>
</evidence>
<keyword evidence="2" id="KW-0547">Nucleotide-binding</keyword>
<dbReference type="EMBL" id="AZXY01000008">
    <property type="protein sequence ID" value="KSZ57771.1"/>
    <property type="molecule type" value="Genomic_DNA"/>
</dbReference>
<dbReference type="InterPro" id="IPR006015">
    <property type="entry name" value="Universal_stress_UspA"/>
</dbReference>
<comment type="similarity">
    <text evidence="1">Belongs to the universal stress protein A family.</text>
</comment>
<name>A0A0V9UIG7_9NOCA</name>
<proteinExistence type="inferred from homology"/>
<protein>
    <submittedName>
        <fullName evidence="5">Universal stress protein</fullName>
    </submittedName>
</protein>
<dbReference type="PRINTS" id="PR01438">
    <property type="entry name" value="UNVRSLSTRESS"/>
</dbReference>
<dbReference type="AlphaFoldDB" id="A0A0V9UIG7"/>
<keyword evidence="3" id="KW-0067">ATP-binding</keyword>
<gene>
    <name evidence="5" type="ORF">Z045_17105</name>
</gene>
<reference evidence="5 6" key="2">
    <citation type="journal article" date="2016" name="Genome Announc.">
        <title>Draft Genome Sequence of a Versatile Hydrocarbon-Degrading Bacterium, Rhodococcus pyridinivorans Strain KG-16, Collected from Oil Fields in India.</title>
        <authorList>
            <person name="Aggarwal R.K."/>
            <person name="Dawar C."/>
            <person name="Phanindranath R."/>
            <person name="Mutnuri L."/>
            <person name="Dayal A.M."/>
        </authorList>
    </citation>
    <scope>NUCLEOTIDE SEQUENCE [LARGE SCALE GENOMIC DNA]</scope>
    <source>
        <strain evidence="5 6">KG-16</strain>
    </source>
</reference>
<dbReference type="GO" id="GO:0005524">
    <property type="term" value="F:ATP binding"/>
    <property type="evidence" value="ECO:0007669"/>
    <property type="project" value="UniProtKB-KW"/>
</dbReference>
<organism evidence="5 6">
    <name type="scientific">Rhodococcus pyridinivorans KG-16</name>
    <dbReference type="NCBI Taxonomy" id="1441730"/>
    <lineage>
        <taxon>Bacteria</taxon>
        <taxon>Bacillati</taxon>
        <taxon>Actinomycetota</taxon>
        <taxon>Actinomycetes</taxon>
        <taxon>Mycobacteriales</taxon>
        <taxon>Nocardiaceae</taxon>
        <taxon>Rhodococcus</taxon>
    </lineage>
</organism>
<evidence type="ECO:0000256" key="3">
    <source>
        <dbReference type="ARBA" id="ARBA00022840"/>
    </source>
</evidence>
<dbReference type="PATRIC" id="fig|1441730.3.peg.3568"/>
<evidence type="ECO:0000313" key="5">
    <source>
        <dbReference type="EMBL" id="KSZ57771.1"/>
    </source>
</evidence>
<feature type="domain" description="UspA" evidence="4">
    <location>
        <begin position="156"/>
        <end position="290"/>
    </location>
</feature>
<dbReference type="Proteomes" id="UP000053060">
    <property type="component" value="Unassembled WGS sequence"/>
</dbReference>
<dbReference type="Gene3D" id="3.40.50.620">
    <property type="entry name" value="HUPs"/>
    <property type="match status" value="2"/>
</dbReference>
<dbReference type="SUPFAM" id="SSF52402">
    <property type="entry name" value="Adenine nucleotide alpha hydrolases-like"/>
    <property type="match status" value="2"/>
</dbReference>
<evidence type="ECO:0000256" key="2">
    <source>
        <dbReference type="ARBA" id="ARBA00022741"/>
    </source>
</evidence>
<accession>A0A0V9UIG7</accession>
<reference evidence="6" key="1">
    <citation type="submission" date="2015-01" db="EMBL/GenBank/DDBJ databases">
        <title>Draft genome sequence of Rhodococcus pyridinivorans strain KG-16, a hydrocarbon-degrading bacterium.</title>
        <authorList>
            <person name="Aggarwal R.K."/>
            <person name="Dawar C."/>
        </authorList>
    </citation>
    <scope>NUCLEOTIDE SEQUENCE [LARGE SCALE GENOMIC DNA]</scope>
    <source>
        <strain evidence="6">KG-16</strain>
    </source>
</reference>
<dbReference type="InterPro" id="IPR006016">
    <property type="entry name" value="UspA"/>
</dbReference>
<feature type="domain" description="UspA" evidence="4">
    <location>
        <begin position="5"/>
        <end position="143"/>
    </location>
</feature>
<dbReference type="PANTHER" id="PTHR46268:SF27">
    <property type="entry name" value="UNIVERSAL STRESS PROTEIN RV2623"/>
    <property type="match status" value="1"/>
</dbReference>
<sequence>MSVHRSVVVGVDGSKASLQAVAWAAREADRRRLSLALVTTVSVRNTFGVPIGMPAGFFEQEESEGRELLLDAAEYARRAVPDRELDIETHLCTGSPSLELIDRSKSASMVVVGAGYNRFGWERFGSVSTALVTHTHAPAVVVRDLPHVEINDISGPVVVGVDGSEHSSRAITAAFEEAALRDTELVAVHAWSDLDVRAPFRFRIDWDSVENRERALLSESLSGHGEEFPDVTVHAVVVLDQPSHYLASHAADAQLLVLGRRGRGGFPNLLLGSTTWALLHTVTCPVMVVP</sequence>
<comment type="caution">
    <text evidence="5">The sequence shown here is derived from an EMBL/GenBank/DDBJ whole genome shotgun (WGS) entry which is preliminary data.</text>
</comment>